<dbReference type="InterPro" id="IPR036397">
    <property type="entry name" value="RNaseH_sf"/>
</dbReference>
<dbReference type="PANTHER" id="PTHR42648">
    <property type="entry name" value="TRANSPOSASE, PUTATIVE-RELATED"/>
    <property type="match status" value="1"/>
</dbReference>
<evidence type="ECO:0000256" key="5">
    <source>
        <dbReference type="ARBA" id="ARBA00022722"/>
    </source>
</evidence>
<dbReference type="InterPro" id="IPR054722">
    <property type="entry name" value="PolX-like_BBD"/>
</dbReference>
<keyword evidence="2" id="KW-1188">Viral release from host cell</keyword>
<keyword evidence="5" id="KW-0540">Nuclease</keyword>
<evidence type="ECO:0000256" key="11">
    <source>
        <dbReference type="ARBA" id="ARBA00022842"/>
    </source>
</evidence>
<comment type="function">
    <text evidence="1">The aspartyl protease (PR) mediates the proteolytic cleavages of the Gag and Gag-Pol polyproteins after assembly of the VLP.</text>
</comment>
<evidence type="ECO:0000256" key="12">
    <source>
        <dbReference type="ARBA" id="ARBA00022908"/>
    </source>
</evidence>
<keyword evidence="4" id="KW-0548">Nucleotidyltransferase</keyword>
<name>A0A9Q3Q779_9BASI</name>
<evidence type="ECO:0000256" key="3">
    <source>
        <dbReference type="ARBA" id="ARBA00022670"/>
    </source>
</evidence>
<dbReference type="Proteomes" id="UP000765509">
    <property type="component" value="Unassembled WGS sequence"/>
</dbReference>
<dbReference type="Pfam" id="PF22936">
    <property type="entry name" value="Pol_BBD"/>
    <property type="match status" value="1"/>
</dbReference>
<keyword evidence="19" id="KW-1185">Reference proteome</keyword>
<keyword evidence="13" id="KW-0695">RNA-directed DNA polymerase</keyword>
<evidence type="ECO:0000256" key="6">
    <source>
        <dbReference type="ARBA" id="ARBA00022723"/>
    </source>
</evidence>
<dbReference type="GO" id="GO:0003676">
    <property type="term" value="F:nucleic acid binding"/>
    <property type="evidence" value="ECO:0007669"/>
    <property type="project" value="InterPro"/>
</dbReference>
<keyword evidence="16" id="KW-0233">DNA recombination</keyword>
<evidence type="ECO:0000313" key="19">
    <source>
        <dbReference type="Proteomes" id="UP000765509"/>
    </source>
</evidence>
<dbReference type="InterPro" id="IPR039537">
    <property type="entry name" value="Retrotran_Ty1/copia-like"/>
</dbReference>
<dbReference type="GO" id="GO:0006310">
    <property type="term" value="P:DNA recombination"/>
    <property type="evidence" value="ECO:0007669"/>
    <property type="project" value="UniProtKB-KW"/>
</dbReference>
<protein>
    <recommendedName>
        <fullName evidence="17">Retrovirus-related Pol polyprotein from transposon TNT 1-94-like beta-barrel domain-containing protein</fullName>
    </recommendedName>
</protein>
<keyword evidence="3" id="KW-0645">Protease</keyword>
<sequence>MFHNINLFKDLTLNPDEKIATSDPSSNLLCKGRGTVEISVDNKLFKLENCLYLPRLKRNLVSLLDLCSKPITITRNVLSFYFSKCDQQFLSGDVIKKLMIMTFDQPSSMLTSMPEKSPWHALLGHPGDQFLKTLGLKIHDMDPCEICAWGKMTSFPFKGNFTETSMPLDCIHMDVVDPIFPPSKSGNHYFLIIIDQHTSFKITKFLKNKSDVYGKFVIQLKYMENAHK</sequence>
<gene>
    <name evidence="18" type="ORF">O181_126595</name>
</gene>
<dbReference type="GO" id="GO:0008233">
    <property type="term" value="F:peptidase activity"/>
    <property type="evidence" value="ECO:0007669"/>
    <property type="project" value="UniProtKB-KW"/>
</dbReference>
<dbReference type="AlphaFoldDB" id="A0A9Q3Q779"/>
<dbReference type="GO" id="GO:0003887">
    <property type="term" value="F:DNA-directed DNA polymerase activity"/>
    <property type="evidence" value="ECO:0007669"/>
    <property type="project" value="UniProtKB-KW"/>
</dbReference>
<dbReference type="EMBL" id="AVOT02125271">
    <property type="protein sequence ID" value="MBW0586880.1"/>
    <property type="molecule type" value="Genomic_DNA"/>
</dbReference>
<evidence type="ECO:0000256" key="2">
    <source>
        <dbReference type="ARBA" id="ARBA00022612"/>
    </source>
</evidence>
<dbReference type="PANTHER" id="PTHR42648:SF11">
    <property type="entry name" value="TRANSPOSON TY4-P GAG-POL POLYPROTEIN"/>
    <property type="match status" value="1"/>
</dbReference>
<evidence type="ECO:0000256" key="13">
    <source>
        <dbReference type="ARBA" id="ARBA00022918"/>
    </source>
</evidence>
<proteinExistence type="predicted"/>
<keyword evidence="9" id="KW-0378">Hydrolase</keyword>
<keyword evidence="7" id="KW-0547">Nucleotide-binding</keyword>
<dbReference type="GO" id="GO:0015074">
    <property type="term" value="P:DNA integration"/>
    <property type="evidence" value="ECO:0007669"/>
    <property type="project" value="UniProtKB-KW"/>
</dbReference>
<dbReference type="GO" id="GO:0005524">
    <property type="term" value="F:ATP binding"/>
    <property type="evidence" value="ECO:0007669"/>
    <property type="project" value="UniProtKB-KW"/>
</dbReference>
<dbReference type="GO" id="GO:0006508">
    <property type="term" value="P:proteolysis"/>
    <property type="evidence" value="ECO:0007669"/>
    <property type="project" value="UniProtKB-KW"/>
</dbReference>
<evidence type="ECO:0000256" key="14">
    <source>
        <dbReference type="ARBA" id="ARBA00022932"/>
    </source>
</evidence>
<keyword evidence="6" id="KW-0479">Metal-binding</keyword>
<keyword evidence="11" id="KW-0460">Magnesium</keyword>
<dbReference type="GO" id="GO:0004519">
    <property type="term" value="F:endonuclease activity"/>
    <property type="evidence" value="ECO:0007669"/>
    <property type="project" value="UniProtKB-KW"/>
</dbReference>
<reference evidence="18" key="1">
    <citation type="submission" date="2021-03" db="EMBL/GenBank/DDBJ databases">
        <title>Draft genome sequence of rust myrtle Austropuccinia psidii MF-1, a brazilian biotype.</title>
        <authorList>
            <person name="Quecine M.C."/>
            <person name="Pachon D.M.R."/>
            <person name="Bonatelli M.L."/>
            <person name="Correr F.H."/>
            <person name="Franceschini L.M."/>
            <person name="Leite T.F."/>
            <person name="Margarido G.R.A."/>
            <person name="Almeida C.A."/>
            <person name="Ferrarezi J.A."/>
            <person name="Labate C.A."/>
        </authorList>
    </citation>
    <scope>NUCLEOTIDE SEQUENCE</scope>
    <source>
        <strain evidence="18">MF-1</strain>
    </source>
</reference>
<accession>A0A9Q3Q779</accession>
<keyword evidence="10" id="KW-0067">ATP-binding</keyword>
<keyword evidence="14" id="KW-0808">Transferase</keyword>
<keyword evidence="15" id="KW-0917">Virion maturation</keyword>
<evidence type="ECO:0000313" key="18">
    <source>
        <dbReference type="EMBL" id="MBW0586880.1"/>
    </source>
</evidence>
<evidence type="ECO:0000256" key="10">
    <source>
        <dbReference type="ARBA" id="ARBA00022840"/>
    </source>
</evidence>
<evidence type="ECO:0000256" key="1">
    <source>
        <dbReference type="ARBA" id="ARBA00002180"/>
    </source>
</evidence>
<dbReference type="OrthoDB" id="7691805at2759"/>
<dbReference type="GO" id="GO:0046872">
    <property type="term" value="F:metal ion binding"/>
    <property type="evidence" value="ECO:0007669"/>
    <property type="project" value="UniProtKB-KW"/>
</dbReference>
<evidence type="ECO:0000256" key="9">
    <source>
        <dbReference type="ARBA" id="ARBA00022801"/>
    </source>
</evidence>
<dbReference type="Gene3D" id="3.30.420.10">
    <property type="entry name" value="Ribonuclease H-like superfamily/Ribonuclease H"/>
    <property type="match status" value="1"/>
</dbReference>
<evidence type="ECO:0000259" key="17">
    <source>
        <dbReference type="Pfam" id="PF22936"/>
    </source>
</evidence>
<evidence type="ECO:0000256" key="4">
    <source>
        <dbReference type="ARBA" id="ARBA00022695"/>
    </source>
</evidence>
<comment type="caution">
    <text evidence="18">The sequence shown here is derived from an EMBL/GenBank/DDBJ whole genome shotgun (WGS) entry which is preliminary data.</text>
</comment>
<keyword evidence="8" id="KW-0255">Endonuclease</keyword>
<keyword evidence="12" id="KW-0229">DNA integration</keyword>
<evidence type="ECO:0000256" key="8">
    <source>
        <dbReference type="ARBA" id="ARBA00022759"/>
    </source>
</evidence>
<dbReference type="GO" id="GO:0003964">
    <property type="term" value="F:RNA-directed DNA polymerase activity"/>
    <property type="evidence" value="ECO:0007669"/>
    <property type="project" value="UniProtKB-KW"/>
</dbReference>
<evidence type="ECO:0000256" key="15">
    <source>
        <dbReference type="ARBA" id="ARBA00023113"/>
    </source>
</evidence>
<evidence type="ECO:0000256" key="16">
    <source>
        <dbReference type="ARBA" id="ARBA00023172"/>
    </source>
</evidence>
<evidence type="ECO:0000256" key="7">
    <source>
        <dbReference type="ARBA" id="ARBA00022741"/>
    </source>
</evidence>
<keyword evidence="14" id="KW-0239">DNA-directed DNA polymerase</keyword>
<feature type="domain" description="Retrovirus-related Pol polyprotein from transposon TNT 1-94-like beta-barrel" evidence="17">
    <location>
        <begin position="1"/>
        <end position="69"/>
    </location>
</feature>
<organism evidence="18 19">
    <name type="scientific">Austropuccinia psidii MF-1</name>
    <dbReference type="NCBI Taxonomy" id="1389203"/>
    <lineage>
        <taxon>Eukaryota</taxon>
        <taxon>Fungi</taxon>
        <taxon>Dikarya</taxon>
        <taxon>Basidiomycota</taxon>
        <taxon>Pucciniomycotina</taxon>
        <taxon>Pucciniomycetes</taxon>
        <taxon>Pucciniales</taxon>
        <taxon>Sphaerophragmiaceae</taxon>
        <taxon>Austropuccinia</taxon>
    </lineage>
</organism>